<dbReference type="RefSeq" id="WP_185720591.1">
    <property type="nucleotide sequence ID" value="NZ_BAAAWI010000001.1"/>
</dbReference>
<keyword evidence="2" id="KW-1185">Reference proteome</keyword>
<organism evidence="1 2">
    <name type="scientific">Pseudonocardia petroleophila</name>
    <dbReference type="NCBI Taxonomy" id="37331"/>
    <lineage>
        <taxon>Bacteria</taxon>
        <taxon>Bacillati</taxon>
        <taxon>Actinomycetota</taxon>
        <taxon>Actinomycetes</taxon>
        <taxon>Pseudonocardiales</taxon>
        <taxon>Pseudonocardiaceae</taxon>
        <taxon>Pseudonocardia</taxon>
    </lineage>
</organism>
<gene>
    <name evidence="1" type="ORF">H6H00_07465</name>
</gene>
<evidence type="ECO:0000313" key="1">
    <source>
        <dbReference type="EMBL" id="QNG53765.1"/>
    </source>
</evidence>
<accession>A0A7G7MLV4</accession>
<protein>
    <submittedName>
        <fullName evidence="1">TIGR03086 family protein</fullName>
    </submittedName>
</protein>
<reference evidence="1 2" key="1">
    <citation type="submission" date="2020-08" db="EMBL/GenBank/DDBJ databases">
        <authorList>
            <person name="Mo P."/>
        </authorList>
    </citation>
    <scope>NUCLEOTIDE SEQUENCE [LARGE SCALE GENOMIC DNA]</scope>
    <source>
        <strain evidence="1 2">CGMCC 4.1532</strain>
    </source>
</reference>
<proteinExistence type="predicted"/>
<dbReference type="AlphaFoldDB" id="A0A7G7MLV4"/>
<sequence length="195" mass="21302">MIREAQLFLLADAALVDTVARVDDWDAVVPPVFDMPGADRPATVRAMVAHLSYDEGWVPAMLAGRTMDEVGRDRFDDTGADPRATLVRHADAARAAARTVTDPDAPVHCAYGDCPAWHYLWQLVIARTLSAVDLAARLDLPDPLGEELARGLHEGTAHMPEWRELGVYRTARPVPDGASWHDRYLALTGRGTLAA</sequence>
<name>A0A7G7MLV4_9PSEU</name>
<dbReference type="KEGG" id="ppel:H6H00_07465"/>
<evidence type="ECO:0000313" key="2">
    <source>
        <dbReference type="Proteomes" id="UP000515728"/>
    </source>
</evidence>
<dbReference type="Proteomes" id="UP000515728">
    <property type="component" value="Chromosome"/>
</dbReference>
<dbReference type="EMBL" id="CP060131">
    <property type="protein sequence ID" value="QNG53765.1"/>
    <property type="molecule type" value="Genomic_DNA"/>
</dbReference>